<accession>A0A1G2UNH9</accession>
<dbReference type="SUPFAM" id="SSF52980">
    <property type="entry name" value="Restriction endonuclease-like"/>
    <property type="match status" value="1"/>
</dbReference>
<feature type="domain" description="ATP-cone" evidence="4">
    <location>
        <begin position="4"/>
        <end position="85"/>
    </location>
</feature>
<name>A0A1G2UNH9_9BACT</name>
<dbReference type="AlphaFoldDB" id="A0A1G2UNH9"/>
<dbReference type="GO" id="GO:0003677">
    <property type="term" value="F:DNA binding"/>
    <property type="evidence" value="ECO:0007669"/>
    <property type="project" value="InterPro"/>
</dbReference>
<dbReference type="InterPro" id="IPR005144">
    <property type="entry name" value="ATP-cone_dom"/>
</dbReference>
<organism evidence="5 6">
    <name type="scientific">Candidatus Zambryskibacteria bacterium RIFCSPLOWO2_02_FULL_44_12b</name>
    <dbReference type="NCBI Taxonomy" id="1802772"/>
    <lineage>
        <taxon>Bacteria</taxon>
        <taxon>Candidatus Zambryskiibacteriota</taxon>
    </lineage>
</organism>
<evidence type="ECO:0000259" key="4">
    <source>
        <dbReference type="PROSITE" id="PS51161"/>
    </source>
</evidence>
<dbReference type="PROSITE" id="PS51161">
    <property type="entry name" value="ATP_CONE"/>
    <property type="match status" value="1"/>
</dbReference>
<dbReference type="InterPro" id="IPR011856">
    <property type="entry name" value="tRNA_endonuc-like_dom_sf"/>
</dbReference>
<gene>
    <name evidence="5" type="ORF">A3H60_01170</name>
</gene>
<evidence type="ECO:0000313" key="6">
    <source>
        <dbReference type="Proteomes" id="UP000177202"/>
    </source>
</evidence>
<evidence type="ECO:0000256" key="2">
    <source>
        <dbReference type="ARBA" id="ARBA00022840"/>
    </source>
</evidence>
<dbReference type="GO" id="GO:0009307">
    <property type="term" value="P:DNA restriction-modification system"/>
    <property type="evidence" value="ECO:0007669"/>
    <property type="project" value="InterPro"/>
</dbReference>
<dbReference type="STRING" id="1802772.A3H60_01170"/>
<reference evidence="5 6" key="1">
    <citation type="journal article" date="2016" name="Nat. Commun.">
        <title>Thousands of microbial genomes shed light on interconnected biogeochemical processes in an aquifer system.</title>
        <authorList>
            <person name="Anantharaman K."/>
            <person name="Brown C.T."/>
            <person name="Hug L.A."/>
            <person name="Sharon I."/>
            <person name="Castelle C.J."/>
            <person name="Probst A.J."/>
            <person name="Thomas B.C."/>
            <person name="Singh A."/>
            <person name="Wilkins M.J."/>
            <person name="Karaoz U."/>
            <person name="Brodie E.L."/>
            <person name="Williams K.H."/>
            <person name="Hubbard S.S."/>
            <person name="Banfield J.F."/>
        </authorList>
    </citation>
    <scope>NUCLEOTIDE SEQUENCE [LARGE SCALE GENOMIC DNA]</scope>
</reference>
<sequence length="234" mass="26239">MNEILVVKADGKHEVFEPDKLRASLLHAGATEEATEGVLSHILPELHNDMTTSEIYKHAFSVLQGISRPVARSYSLRRAVMDLGPSGFPFEDFVAEILKAKGFQCETRQTVLGGCVPHEVDVVAYNAKKLIMIEAKFHNELGTKSDLKVVLYIKARFDDLAENVFNYGGQNRKITDSWLVTNTKFSSTAIHYGVCKNLTMIGWNYPEKGNLQDMIEEEPEILDKFFGKINELSG</sequence>
<evidence type="ECO:0000256" key="3">
    <source>
        <dbReference type="PROSITE-ProRule" id="PRU00492"/>
    </source>
</evidence>
<protein>
    <recommendedName>
        <fullName evidence="4">ATP-cone domain-containing protein</fullName>
    </recommendedName>
</protein>
<dbReference type="InterPro" id="IPR007560">
    <property type="entry name" value="Restrct_endonuc_IV_Mrr"/>
</dbReference>
<comment type="caution">
    <text evidence="5">The sequence shown here is derived from an EMBL/GenBank/DDBJ whole genome shotgun (WGS) entry which is preliminary data.</text>
</comment>
<keyword evidence="2 3" id="KW-0067">ATP-binding</keyword>
<dbReference type="Proteomes" id="UP000177202">
    <property type="component" value="Unassembled WGS sequence"/>
</dbReference>
<dbReference type="GO" id="GO:0004519">
    <property type="term" value="F:endonuclease activity"/>
    <property type="evidence" value="ECO:0007669"/>
    <property type="project" value="InterPro"/>
</dbReference>
<evidence type="ECO:0000313" key="5">
    <source>
        <dbReference type="EMBL" id="OHB10949.1"/>
    </source>
</evidence>
<dbReference type="Pfam" id="PF04471">
    <property type="entry name" value="Mrr_cat"/>
    <property type="match status" value="1"/>
</dbReference>
<dbReference type="GO" id="GO:0005524">
    <property type="term" value="F:ATP binding"/>
    <property type="evidence" value="ECO:0007669"/>
    <property type="project" value="UniProtKB-UniRule"/>
</dbReference>
<dbReference type="Gene3D" id="3.40.1350.10">
    <property type="match status" value="1"/>
</dbReference>
<evidence type="ECO:0000256" key="1">
    <source>
        <dbReference type="ARBA" id="ARBA00022741"/>
    </source>
</evidence>
<proteinExistence type="predicted"/>
<dbReference type="EMBL" id="MHWP01000003">
    <property type="protein sequence ID" value="OHB10949.1"/>
    <property type="molecule type" value="Genomic_DNA"/>
</dbReference>
<dbReference type="InterPro" id="IPR011335">
    <property type="entry name" value="Restrct_endonuc-II-like"/>
</dbReference>
<keyword evidence="1 3" id="KW-0547">Nucleotide-binding</keyword>